<dbReference type="SMART" id="SM00563">
    <property type="entry name" value="PlsC"/>
    <property type="match status" value="1"/>
</dbReference>
<dbReference type="EMBL" id="LECT01000014">
    <property type="protein sequence ID" value="KLU06590.1"/>
    <property type="molecule type" value="Genomic_DNA"/>
</dbReference>
<dbReference type="OrthoDB" id="152799at2"/>
<evidence type="ECO:0000313" key="3">
    <source>
        <dbReference type="Proteomes" id="UP000036367"/>
    </source>
</evidence>
<dbReference type="STRING" id="595434.RISK_001345"/>
<dbReference type="Pfam" id="PF01553">
    <property type="entry name" value="Acyltransferase"/>
    <property type="match status" value="1"/>
</dbReference>
<dbReference type="GO" id="GO:0016746">
    <property type="term" value="F:acyltransferase activity"/>
    <property type="evidence" value="ECO:0007669"/>
    <property type="project" value="UniProtKB-KW"/>
</dbReference>
<keyword evidence="3" id="KW-1185">Reference proteome</keyword>
<evidence type="ECO:0000259" key="1">
    <source>
        <dbReference type="SMART" id="SM00563"/>
    </source>
</evidence>
<keyword evidence="2" id="KW-0808">Transferase</keyword>
<proteinExistence type="predicted"/>
<feature type="domain" description="Phospholipid/glycerol acyltransferase" evidence="1">
    <location>
        <begin position="69"/>
        <end position="188"/>
    </location>
</feature>
<sequence length="283" mass="32331">MTAASDVIAKPADWFQNGFHRFLHSYLRRNFHAIAFARETELQTQFHSLAEANPEHAQASPLQDGSLPLIVYSNHASWWDPLLAHAINERLLAPRQFYAPIDAEALQQYKVFEKLGFFGVQSDSNRGAAQFLKTTAALFQREHSALWVTPEGRFADVRDHEAELMPGLAHVCSKLDRGWVLPLAMEYVFWDERLPLVLFRFGDVISIPTVSDWDKSHWSAELTRRLRTSQSRLAELCIQRSSEPFQNLLPGKRGASGMYDTARRLKSWMTGQSFQASHGDQFQ</sequence>
<dbReference type="SUPFAM" id="SSF69593">
    <property type="entry name" value="Glycerol-3-phosphate (1)-acyltransferase"/>
    <property type="match status" value="1"/>
</dbReference>
<dbReference type="PATRIC" id="fig|595434.4.peg.1291"/>
<keyword evidence="2" id="KW-0012">Acyltransferase</keyword>
<dbReference type="AlphaFoldDB" id="A0A0J1BJ64"/>
<dbReference type="InterPro" id="IPR002123">
    <property type="entry name" value="Plipid/glycerol_acylTrfase"/>
</dbReference>
<dbReference type="RefSeq" id="WP_047813270.1">
    <property type="nucleotide sequence ID" value="NZ_LECT01000014.1"/>
</dbReference>
<gene>
    <name evidence="2" type="ORF">RISK_001345</name>
</gene>
<reference evidence="2" key="1">
    <citation type="submission" date="2015-05" db="EMBL/GenBank/DDBJ databases">
        <title>Permanent draft genome of Rhodopirellula islandicus K833.</title>
        <authorList>
            <person name="Kizina J."/>
            <person name="Richter M."/>
            <person name="Glockner F.O."/>
            <person name="Harder J."/>
        </authorList>
    </citation>
    <scope>NUCLEOTIDE SEQUENCE [LARGE SCALE GENOMIC DNA]</scope>
    <source>
        <strain evidence="2">K833</strain>
    </source>
</reference>
<evidence type="ECO:0000313" key="2">
    <source>
        <dbReference type="EMBL" id="KLU06590.1"/>
    </source>
</evidence>
<dbReference type="CDD" id="cd06551">
    <property type="entry name" value="LPLAT"/>
    <property type="match status" value="1"/>
</dbReference>
<name>A0A0J1BJ64_RHOIS</name>
<dbReference type="Proteomes" id="UP000036367">
    <property type="component" value="Unassembled WGS sequence"/>
</dbReference>
<comment type="caution">
    <text evidence="2">The sequence shown here is derived from an EMBL/GenBank/DDBJ whole genome shotgun (WGS) entry which is preliminary data.</text>
</comment>
<organism evidence="2 3">
    <name type="scientific">Rhodopirellula islandica</name>
    <dbReference type="NCBI Taxonomy" id="595434"/>
    <lineage>
        <taxon>Bacteria</taxon>
        <taxon>Pseudomonadati</taxon>
        <taxon>Planctomycetota</taxon>
        <taxon>Planctomycetia</taxon>
        <taxon>Pirellulales</taxon>
        <taxon>Pirellulaceae</taxon>
        <taxon>Rhodopirellula</taxon>
    </lineage>
</organism>
<protein>
    <submittedName>
        <fullName evidence="2">Phospholipid/glycerol acyltransferase</fullName>
    </submittedName>
</protein>
<accession>A0A0J1BJ64</accession>